<dbReference type="InterPro" id="IPR016156">
    <property type="entry name" value="FAD/NAD-linked_Rdtase_dimer_sf"/>
</dbReference>
<evidence type="ECO:0000256" key="1">
    <source>
        <dbReference type="ARBA" id="ARBA00001974"/>
    </source>
</evidence>
<sequence>MVVIGAGWIGLEVAAAAREHGCTVSVVEAAPLPLHNVLGNELGAVFRDLHEAHGVTFHFEAAVRGIGGAGGRVSDVVLDDNTEIPADLVVIGVGIRPATELAETAGLAVDDGVLTDASLRTADPDVYACGDVARFLSPTVGERIRVEHWSNALNGGPAAARSMLGQPVAYDRVPYFFTDQYDLGMEYAGWVPPRGYDRVVFRGDPSIVDGKAPEFLAFWTKGGRVLAGMNVNVWDVQDQIQALVRTGYAGGTVDLDRLADPSVPLESLVE</sequence>
<evidence type="ECO:0000256" key="3">
    <source>
        <dbReference type="ARBA" id="ARBA00022827"/>
    </source>
</evidence>
<dbReference type="Gene3D" id="3.30.390.30">
    <property type="match status" value="1"/>
</dbReference>
<dbReference type="AlphaFoldDB" id="A0A6F8XZU5"/>
<dbReference type="InterPro" id="IPR036188">
    <property type="entry name" value="FAD/NAD-bd_sf"/>
</dbReference>
<organism evidence="7 8">
    <name type="scientific">Phytohabitans flavus</name>
    <dbReference type="NCBI Taxonomy" id="1076124"/>
    <lineage>
        <taxon>Bacteria</taxon>
        <taxon>Bacillati</taxon>
        <taxon>Actinomycetota</taxon>
        <taxon>Actinomycetes</taxon>
        <taxon>Micromonosporales</taxon>
        <taxon>Micromonosporaceae</taxon>
    </lineage>
</organism>
<dbReference type="EMBL" id="AP022870">
    <property type="protein sequence ID" value="BCB79309.1"/>
    <property type="molecule type" value="Genomic_DNA"/>
</dbReference>
<dbReference type="Pfam" id="PF14759">
    <property type="entry name" value="Reductase_C"/>
    <property type="match status" value="1"/>
</dbReference>
<dbReference type="Gene3D" id="3.50.50.60">
    <property type="entry name" value="FAD/NAD(P)-binding domain"/>
    <property type="match status" value="2"/>
</dbReference>
<protein>
    <recommendedName>
        <fullName evidence="9">FAD/NAD(P)-binding domain-containing protein</fullName>
    </recommendedName>
</protein>
<gene>
    <name evidence="7" type="ORF">Pflav_057190</name>
</gene>
<dbReference type="SUPFAM" id="SSF51905">
    <property type="entry name" value="FAD/NAD(P)-binding domain"/>
    <property type="match status" value="1"/>
</dbReference>
<comment type="cofactor">
    <cofactor evidence="1">
        <name>FAD</name>
        <dbReference type="ChEBI" id="CHEBI:57692"/>
    </cofactor>
</comment>
<keyword evidence="4" id="KW-0560">Oxidoreductase</keyword>
<reference evidence="7 8" key="2">
    <citation type="submission" date="2020-03" db="EMBL/GenBank/DDBJ databases">
        <authorList>
            <person name="Ichikawa N."/>
            <person name="Kimura A."/>
            <person name="Kitahashi Y."/>
            <person name="Uohara A."/>
        </authorList>
    </citation>
    <scope>NUCLEOTIDE SEQUENCE [LARGE SCALE GENOMIC DNA]</scope>
    <source>
        <strain evidence="7 8">NBRC 107702</strain>
    </source>
</reference>
<dbReference type="InterPro" id="IPR050446">
    <property type="entry name" value="FAD-oxidoreductase/Apoptosis"/>
</dbReference>
<dbReference type="GO" id="GO:0005737">
    <property type="term" value="C:cytoplasm"/>
    <property type="evidence" value="ECO:0007669"/>
    <property type="project" value="TreeGrafter"/>
</dbReference>
<evidence type="ECO:0008006" key="9">
    <source>
        <dbReference type="Google" id="ProtNLM"/>
    </source>
</evidence>
<accession>A0A6F8XZU5</accession>
<feature type="domain" description="Reductase C-terminal" evidence="6">
    <location>
        <begin position="175"/>
        <end position="268"/>
    </location>
</feature>
<dbReference type="Proteomes" id="UP000502508">
    <property type="component" value="Chromosome"/>
</dbReference>
<feature type="domain" description="FAD/NAD(P)-binding" evidence="5">
    <location>
        <begin position="1"/>
        <end position="155"/>
    </location>
</feature>
<evidence type="ECO:0000259" key="5">
    <source>
        <dbReference type="Pfam" id="PF07992"/>
    </source>
</evidence>
<evidence type="ECO:0000259" key="6">
    <source>
        <dbReference type="Pfam" id="PF14759"/>
    </source>
</evidence>
<keyword evidence="2" id="KW-0285">Flavoprotein</keyword>
<dbReference type="PANTHER" id="PTHR43557">
    <property type="entry name" value="APOPTOSIS-INDUCING FACTOR 1"/>
    <property type="match status" value="1"/>
</dbReference>
<dbReference type="PANTHER" id="PTHR43557:SF2">
    <property type="entry name" value="RIESKE DOMAIN-CONTAINING PROTEIN-RELATED"/>
    <property type="match status" value="1"/>
</dbReference>
<dbReference type="Pfam" id="PF07992">
    <property type="entry name" value="Pyr_redox_2"/>
    <property type="match status" value="1"/>
</dbReference>
<dbReference type="SUPFAM" id="SSF55424">
    <property type="entry name" value="FAD/NAD-linked reductases, dimerisation (C-terminal) domain"/>
    <property type="match status" value="1"/>
</dbReference>
<keyword evidence="3" id="KW-0274">FAD</keyword>
<dbReference type="KEGG" id="pfla:Pflav_057190"/>
<dbReference type="InterPro" id="IPR028202">
    <property type="entry name" value="Reductase_C"/>
</dbReference>
<proteinExistence type="predicted"/>
<dbReference type="InterPro" id="IPR023753">
    <property type="entry name" value="FAD/NAD-binding_dom"/>
</dbReference>
<dbReference type="GO" id="GO:0016651">
    <property type="term" value="F:oxidoreductase activity, acting on NAD(P)H"/>
    <property type="evidence" value="ECO:0007669"/>
    <property type="project" value="TreeGrafter"/>
</dbReference>
<name>A0A6F8XZU5_9ACTN</name>
<keyword evidence="8" id="KW-1185">Reference proteome</keyword>
<dbReference type="RefSeq" id="WP_269474544.1">
    <property type="nucleotide sequence ID" value="NZ_AP022870.1"/>
</dbReference>
<evidence type="ECO:0000256" key="4">
    <source>
        <dbReference type="ARBA" id="ARBA00023002"/>
    </source>
</evidence>
<evidence type="ECO:0000313" key="8">
    <source>
        <dbReference type="Proteomes" id="UP000502508"/>
    </source>
</evidence>
<reference evidence="7 8" key="1">
    <citation type="submission" date="2020-03" db="EMBL/GenBank/DDBJ databases">
        <title>Whole genome shotgun sequence of Phytohabitans flavus NBRC 107702.</title>
        <authorList>
            <person name="Komaki H."/>
            <person name="Tamura T."/>
        </authorList>
    </citation>
    <scope>NUCLEOTIDE SEQUENCE [LARGE SCALE GENOMIC DNA]</scope>
    <source>
        <strain evidence="7 8">NBRC 107702</strain>
    </source>
</reference>
<evidence type="ECO:0000313" key="7">
    <source>
        <dbReference type="EMBL" id="BCB79309.1"/>
    </source>
</evidence>
<evidence type="ECO:0000256" key="2">
    <source>
        <dbReference type="ARBA" id="ARBA00022630"/>
    </source>
</evidence>